<dbReference type="PROSITE" id="PS00455">
    <property type="entry name" value="AMP_BINDING"/>
    <property type="match status" value="1"/>
</dbReference>
<dbReference type="EMBL" id="VWPJ01000010">
    <property type="protein sequence ID" value="KAA5605209.1"/>
    <property type="molecule type" value="Genomic_DNA"/>
</dbReference>
<dbReference type="InterPro" id="IPR042099">
    <property type="entry name" value="ANL_N_sf"/>
</dbReference>
<sequence>MGLGRPYGHDRGPGRYLRHHDGDRGHHRVQLLHRWQGEAEKVRSGGVTHPLVTVRDPDAVAVITEDGRAVRYADLVGDIDRVAATLPPRAVLLILGRNDYTTLVHYLAALQSGTVPLILAADTQPDHVRRLVAAFSPPLVLAEPTAAAALEALEPLGAADRYTLYRNTASTAPDTHPDLGYLATTSGSTGSPKLVRLTRANLIANAASIVEYLEIGPEDRAAASLPIGYSYGLSVINSHLMAGASIVLSDRSLMEQAFWQQMRAAGITSFAGVPYHYEMLLRLRLERLKLPTLTKMTQAGGRLAPPLIETVHAACQGLGIRFWTMYGQTEAAPRISYLPDADTLRKLGSIGRAIPGGRLWIRDDDGADITATGQVGELIYEGPNVGLGYARCAADLSRGDDNRGVLRTGDLARCDDDGYLFLEGRRSRFLKIYGNRISLDQVERWLAEQGLEGAAQGRDDHLSVVVVHTPGQDAEALRRDLAVCAGINAAAVAVHTIAALPRLPTGKVDYPCLSRMIPSP</sequence>
<comment type="caution">
    <text evidence="3">The sequence shown here is derived from an EMBL/GenBank/DDBJ whole genome shotgun (WGS) entry which is preliminary data.</text>
</comment>
<dbReference type="Gene3D" id="3.40.50.12780">
    <property type="entry name" value="N-terminal domain of ligase-like"/>
    <property type="match status" value="1"/>
</dbReference>
<dbReference type="InterPro" id="IPR020845">
    <property type="entry name" value="AMP-binding_CS"/>
</dbReference>
<keyword evidence="4" id="KW-1185">Reference proteome</keyword>
<evidence type="ECO:0000256" key="1">
    <source>
        <dbReference type="SAM" id="MobiDB-lite"/>
    </source>
</evidence>
<evidence type="ECO:0000313" key="4">
    <source>
        <dbReference type="Proteomes" id="UP000324065"/>
    </source>
</evidence>
<dbReference type="PANTHER" id="PTHR43767:SF10">
    <property type="entry name" value="SURFACTIN SYNTHASE SUBUNIT 1"/>
    <property type="match status" value="1"/>
</dbReference>
<dbReference type="PANTHER" id="PTHR43767">
    <property type="entry name" value="LONG-CHAIN-FATTY-ACID--COA LIGASE"/>
    <property type="match status" value="1"/>
</dbReference>
<feature type="domain" description="AMP-dependent synthetase/ligase" evidence="2">
    <location>
        <begin position="55"/>
        <end position="389"/>
    </location>
</feature>
<dbReference type="SUPFAM" id="SSF56801">
    <property type="entry name" value="Acetyl-CoA synthetase-like"/>
    <property type="match status" value="1"/>
</dbReference>
<dbReference type="InterPro" id="IPR050237">
    <property type="entry name" value="ATP-dep_AMP-bd_enzyme"/>
</dbReference>
<evidence type="ECO:0000313" key="3">
    <source>
        <dbReference type="EMBL" id="KAA5605209.1"/>
    </source>
</evidence>
<gene>
    <name evidence="3" type="ORF">F1188_11590</name>
</gene>
<dbReference type="AlphaFoldDB" id="A0A5M6IBU5"/>
<dbReference type="InterPro" id="IPR000873">
    <property type="entry name" value="AMP-dep_synth/lig_dom"/>
</dbReference>
<feature type="region of interest" description="Disordered" evidence="1">
    <location>
        <begin position="1"/>
        <end position="22"/>
    </location>
</feature>
<dbReference type="Proteomes" id="UP000324065">
    <property type="component" value="Unassembled WGS sequence"/>
</dbReference>
<reference evidence="3 4" key="1">
    <citation type="submission" date="2019-09" db="EMBL/GenBank/DDBJ databases">
        <title>Genome sequence of Roseospira marina, one of the more divergent members of the non-sulfur purple photosynthetic bacterial family, the Rhodospirillaceae.</title>
        <authorList>
            <person name="Meyer T."/>
            <person name="Kyndt J."/>
        </authorList>
    </citation>
    <scope>NUCLEOTIDE SEQUENCE [LARGE SCALE GENOMIC DNA]</scope>
    <source>
        <strain evidence="3 4">DSM 15113</strain>
    </source>
</reference>
<dbReference type="OrthoDB" id="9803968at2"/>
<feature type="compositionally biased region" description="Basic and acidic residues" evidence="1">
    <location>
        <begin position="7"/>
        <end position="22"/>
    </location>
</feature>
<protein>
    <submittedName>
        <fullName evidence="3">AMP-binding protein</fullName>
    </submittedName>
</protein>
<accession>A0A5M6IBU5</accession>
<evidence type="ECO:0000259" key="2">
    <source>
        <dbReference type="Pfam" id="PF00501"/>
    </source>
</evidence>
<name>A0A5M6IBU5_9PROT</name>
<organism evidence="3 4">
    <name type="scientific">Roseospira marina</name>
    <dbReference type="NCBI Taxonomy" id="140057"/>
    <lineage>
        <taxon>Bacteria</taxon>
        <taxon>Pseudomonadati</taxon>
        <taxon>Pseudomonadota</taxon>
        <taxon>Alphaproteobacteria</taxon>
        <taxon>Rhodospirillales</taxon>
        <taxon>Rhodospirillaceae</taxon>
        <taxon>Roseospira</taxon>
    </lineage>
</organism>
<dbReference type="Pfam" id="PF00501">
    <property type="entry name" value="AMP-binding"/>
    <property type="match status" value="1"/>
</dbReference>
<proteinExistence type="predicted"/>